<proteinExistence type="predicted"/>
<sequence>MSVRLPTLIFFLVLLAALIEPATGEPSKLCETVNNGLKETLNKFKVITYYASVIVAKNDVDKCEVVVDQLKDAIEILNEIIDIVKSGRLSAYDKGVILGKIGKILYVLGKPLIAKLG</sequence>
<reference evidence="1" key="2">
    <citation type="submission" date="2022-06" db="UniProtKB">
        <authorList>
            <consortium name="EnsemblMetazoa"/>
        </authorList>
    </citation>
    <scope>IDENTIFICATION</scope>
    <source>
        <strain evidence="1">PS312</strain>
    </source>
</reference>
<keyword evidence="2" id="KW-1185">Reference proteome</keyword>
<dbReference type="Proteomes" id="UP000005239">
    <property type="component" value="Unassembled WGS sequence"/>
</dbReference>
<protein>
    <submittedName>
        <fullName evidence="1">Uncharacterized protein</fullName>
    </submittedName>
</protein>
<dbReference type="EnsemblMetazoa" id="PPA26056.1">
    <property type="protein sequence ID" value="PPA26056.1"/>
    <property type="gene ID" value="WBGene00115610"/>
</dbReference>
<accession>A0A2A6BMA7</accession>
<organism evidence="1 2">
    <name type="scientific">Pristionchus pacificus</name>
    <name type="common">Parasitic nematode worm</name>
    <dbReference type="NCBI Taxonomy" id="54126"/>
    <lineage>
        <taxon>Eukaryota</taxon>
        <taxon>Metazoa</taxon>
        <taxon>Ecdysozoa</taxon>
        <taxon>Nematoda</taxon>
        <taxon>Chromadorea</taxon>
        <taxon>Rhabditida</taxon>
        <taxon>Rhabditina</taxon>
        <taxon>Diplogasteromorpha</taxon>
        <taxon>Diplogasteroidea</taxon>
        <taxon>Neodiplogasteridae</taxon>
        <taxon>Pristionchus</taxon>
    </lineage>
</organism>
<dbReference type="AlphaFoldDB" id="A0A2A6BMA7"/>
<evidence type="ECO:0000313" key="1">
    <source>
        <dbReference type="EnsemblMetazoa" id="PPA26056.1"/>
    </source>
</evidence>
<reference evidence="2" key="1">
    <citation type="journal article" date="2008" name="Nat. Genet.">
        <title>The Pristionchus pacificus genome provides a unique perspective on nematode lifestyle and parasitism.</title>
        <authorList>
            <person name="Dieterich C."/>
            <person name="Clifton S.W."/>
            <person name="Schuster L.N."/>
            <person name="Chinwalla A."/>
            <person name="Delehaunty K."/>
            <person name="Dinkelacker I."/>
            <person name="Fulton L."/>
            <person name="Fulton R."/>
            <person name="Godfrey J."/>
            <person name="Minx P."/>
            <person name="Mitreva M."/>
            <person name="Roeseler W."/>
            <person name="Tian H."/>
            <person name="Witte H."/>
            <person name="Yang S.P."/>
            <person name="Wilson R.K."/>
            <person name="Sommer R.J."/>
        </authorList>
    </citation>
    <scope>NUCLEOTIDE SEQUENCE [LARGE SCALE GENOMIC DNA]</scope>
    <source>
        <strain evidence="2">PS312</strain>
    </source>
</reference>
<gene>
    <name evidence="1" type="primary">WBGene00115610</name>
</gene>
<evidence type="ECO:0000313" key="2">
    <source>
        <dbReference type="Proteomes" id="UP000005239"/>
    </source>
</evidence>
<accession>A0A8R1UII2</accession>
<name>A0A2A6BMA7_PRIPA</name>